<dbReference type="Proteomes" id="UP000011586">
    <property type="component" value="Unassembled WGS sequence"/>
</dbReference>
<reference evidence="2 3" key="1">
    <citation type="journal article" date="2014" name="PLoS Genet.">
        <title>Phylogenetically driven sequencing of extremely halophilic archaea reveals strategies for static and dynamic osmo-response.</title>
        <authorList>
            <person name="Becker E.A."/>
            <person name="Seitzer P.M."/>
            <person name="Tritt A."/>
            <person name="Larsen D."/>
            <person name="Krusor M."/>
            <person name="Yao A.I."/>
            <person name="Wu D."/>
            <person name="Madern D."/>
            <person name="Eisen J.A."/>
            <person name="Darling A.E."/>
            <person name="Facciotti M.T."/>
        </authorList>
    </citation>
    <scope>NUCLEOTIDE SEQUENCE [LARGE SCALE GENOMIC DNA]</scope>
    <source>
        <strain evidence="2 3">DSM 19288</strain>
    </source>
</reference>
<feature type="transmembrane region" description="Helical" evidence="1">
    <location>
        <begin position="239"/>
        <end position="261"/>
    </location>
</feature>
<name>M0E3N3_9EURY</name>
<dbReference type="OrthoDB" id="86287at2157"/>
<evidence type="ECO:0000313" key="2">
    <source>
        <dbReference type="EMBL" id="ELZ42400.1"/>
    </source>
</evidence>
<keyword evidence="1" id="KW-0472">Membrane</keyword>
<gene>
    <name evidence="2" type="ORF">C463_10820</name>
</gene>
<accession>M0E3N3</accession>
<dbReference type="AlphaFoldDB" id="M0E3N3"/>
<feature type="transmembrane region" description="Helical" evidence="1">
    <location>
        <begin position="100"/>
        <end position="126"/>
    </location>
</feature>
<evidence type="ECO:0000256" key="1">
    <source>
        <dbReference type="SAM" id="Phobius"/>
    </source>
</evidence>
<feature type="transmembrane region" description="Helical" evidence="1">
    <location>
        <begin position="164"/>
        <end position="186"/>
    </location>
</feature>
<evidence type="ECO:0000313" key="3">
    <source>
        <dbReference type="Proteomes" id="UP000011586"/>
    </source>
</evidence>
<feature type="transmembrane region" description="Helical" evidence="1">
    <location>
        <begin position="49"/>
        <end position="69"/>
    </location>
</feature>
<dbReference type="PANTHER" id="PTHR43471:SF1">
    <property type="entry name" value="ABC TRANSPORTER PERMEASE PROTEIN NOSY-RELATED"/>
    <property type="match status" value="1"/>
</dbReference>
<dbReference type="PANTHER" id="PTHR43471">
    <property type="entry name" value="ABC TRANSPORTER PERMEASE"/>
    <property type="match status" value="1"/>
</dbReference>
<sequence length="267" mass="27688">MSVRTVARKDLADAGRSKALWAVSLAVVLFTAGITAAAATTVDEPASVLFGQVFQITVVALPIIALFVAKGAITGERESGSLRVLLSLPPSRRDILFGKLIGRTALMLVATVIGAVATGVVIVTLLGDGLALLVPFMFFLGLMGMAFVGIGVGISAVSASDGRATALTVGAYLVLVALWNLILRVIQAGAVEFGLVESGSQPAWLQFIGIFPPSRAASTAFQTVASGGQIFAADPFASVWFPTLILLVWIVVPVLGGYLRFRSADIS</sequence>
<organism evidence="2 3">
    <name type="scientific">Halorubrum californiense DSM 19288</name>
    <dbReference type="NCBI Taxonomy" id="1227465"/>
    <lineage>
        <taxon>Archaea</taxon>
        <taxon>Methanobacteriati</taxon>
        <taxon>Methanobacteriota</taxon>
        <taxon>Stenosarchaea group</taxon>
        <taxon>Halobacteria</taxon>
        <taxon>Halobacteriales</taxon>
        <taxon>Haloferacaceae</taxon>
        <taxon>Halorubrum</taxon>
    </lineage>
</organism>
<protein>
    <submittedName>
        <fullName evidence="2">ABC transporter</fullName>
    </submittedName>
</protein>
<dbReference type="Pfam" id="PF12679">
    <property type="entry name" value="ABC2_membrane_2"/>
    <property type="match status" value="1"/>
</dbReference>
<dbReference type="RefSeq" id="WP_008443579.1">
    <property type="nucleotide sequence ID" value="NZ_AOJK01000053.1"/>
</dbReference>
<keyword evidence="1" id="KW-0812">Transmembrane</keyword>
<proteinExistence type="predicted"/>
<comment type="caution">
    <text evidence="2">The sequence shown here is derived from an EMBL/GenBank/DDBJ whole genome shotgun (WGS) entry which is preliminary data.</text>
</comment>
<dbReference type="STRING" id="1227465.C463_10820"/>
<keyword evidence="1" id="KW-1133">Transmembrane helix</keyword>
<keyword evidence="3" id="KW-1185">Reference proteome</keyword>
<dbReference type="GO" id="GO:0005886">
    <property type="term" value="C:plasma membrane"/>
    <property type="evidence" value="ECO:0007669"/>
    <property type="project" value="UniProtKB-SubCell"/>
</dbReference>
<dbReference type="EMBL" id="AOJK01000053">
    <property type="protein sequence ID" value="ELZ42400.1"/>
    <property type="molecule type" value="Genomic_DNA"/>
</dbReference>
<feature type="transmembrane region" description="Helical" evidence="1">
    <location>
        <begin position="132"/>
        <end position="157"/>
    </location>
</feature>
<dbReference type="GO" id="GO:0140359">
    <property type="term" value="F:ABC-type transporter activity"/>
    <property type="evidence" value="ECO:0007669"/>
    <property type="project" value="InterPro"/>
</dbReference>